<evidence type="ECO:0000256" key="1">
    <source>
        <dbReference type="SAM" id="MobiDB-lite"/>
    </source>
</evidence>
<sequence>MPPSALTPAGLQPTRRADLQAQAPLTPLAPPDSDSESEARHTLVRRQRRDVVVLIALVIAVPSVFLLVLAAGLIYHYAAPRPRKPRPLAKAHASGSESDDSEPTDPPPYDGRDEKARAPLKRVWYEQPGVPPGVVTVFPVSIEGVLSGDEKAGLSDEKVGFSDEKVVLDEKAGFSDEKAGADEKHPDEKYPDNHPNKKHPDDHPDEKHPDTHPGHASPLTLPPTLPASPAYTFRPDPPVPTHAPPQPPCACDEPTCPGGALAFASGGLRRRGHAVAEDEWSDSNSSDADPTPPKGPPRSPSCACAVPACPGGEIAARRHGQRRRLGLPWWRRVFA</sequence>
<dbReference type="EMBL" id="JBBXJM010000001">
    <property type="protein sequence ID" value="KAL1412801.1"/>
    <property type="molecule type" value="Genomic_DNA"/>
</dbReference>
<feature type="region of interest" description="Disordered" evidence="1">
    <location>
        <begin position="1"/>
        <end position="41"/>
    </location>
</feature>
<gene>
    <name evidence="3" type="ORF">Q8F55_000549</name>
</gene>
<keyword evidence="2" id="KW-0472">Membrane</keyword>
<accession>A0ABR3QEJ5</accession>
<feature type="compositionally biased region" description="Pro residues" evidence="1">
    <location>
        <begin position="290"/>
        <end position="299"/>
    </location>
</feature>
<organism evidence="3 4">
    <name type="scientific">Vanrija albida</name>
    <dbReference type="NCBI Taxonomy" id="181172"/>
    <lineage>
        <taxon>Eukaryota</taxon>
        <taxon>Fungi</taxon>
        <taxon>Dikarya</taxon>
        <taxon>Basidiomycota</taxon>
        <taxon>Agaricomycotina</taxon>
        <taxon>Tremellomycetes</taxon>
        <taxon>Trichosporonales</taxon>
        <taxon>Trichosporonaceae</taxon>
        <taxon>Vanrija</taxon>
    </lineage>
</organism>
<dbReference type="Proteomes" id="UP001565368">
    <property type="component" value="Unassembled WGS sequence"/>
</dbReference>
<feature type="compositionally biased region" description="Pro residues" evidence="1">
    <location>
        <begin position="235"/>
        <end position="248"/>
    </location>
</feature>
<comment type="caution">
    <text evidence="3">The sequence shown here is derived from an EMBL/GenBank/DDBJ whole genome shotgun (WGS) entry which is preliminary data.</text>
</comment>
<evidence type="ECO:0000256" key="2">
    <source>
        <dbReference type="SAM" id="Phobius"/>
    </source>
</evidence>
<proteinExistence type="predicted"/>
<evidence type="ECO:0000313" key="3">
    <source>
        <dbReference type="EMBL" id="KAL1412801.1"/>
    </source>
</evidence>
<name>A0ABR3QEJ5_9TREE</name>
<keyword evidence="2" id="KW-0812">Transmembrane</keyword>
<dbReference type="RefSeq" id="XP_069212745.1">
    <property type="nucleotide sequence ID" value="XM_069349201.1"/>
</dbReference>
<evidence type="ECO:0000313" key="4">
    <source>
        <dbReference type="Proteomes" id="UP001565368"/>
    </source>
</evidence>
<evidence type="ECO:0008006" key="5">
    <source>
        <dbReference type="Google" id="ProtNLM"/>
    </source>
</evidence>
<dbReference type="GeneID" id="95981592"/>
<protein>
    <recommendedName>
        <fullName evidence="5">4Fe-4S ferredoxin-type domain-containing protein</fullName>
    </recommendedName>
</protein>
<feature type="transmembrane region" description="Helical" evidence="2">
    <location>
        <begin position="51"/>
        <end position="78"/>
    </location>
</feature>
<reference evidence="3 4" key="1">
    <citation type="submission" date="2023-08" db="EMBL/GenBank/DDBJ databases">
        <title>Annotated Genome Sequence of Vanrija albida AlHP1.</title>
        <authorList>
            <person name="Herzog R."/>
        </authorList>
    </citation>
    <scope>NUCLEOTIDE SEQUENCE [LARGE SCALE GENOMIC DNA]</scope>
    <source>
        <strain evidence="3 4">AlHP1</strain>
    </source>
</reference>
<feature type="region of interest" description="Disordered" evidence="1">
    <location>
        <begin position="171"/>
        <end position="302"/>
    </location>
</feature>
<keyword evidence="2" id="KW-1133">Transmembrane helix</keyword>
<feature type="compositionally biased region" description="Basic and acidic residues" evidence="1">
    <location>
        <begin position="171"/>
        <end position="213"/>
    </location>
</feature>
<keyword evidence="4" id="KW-1185">Reference proteome</keyword>
<feature type="region of interest" description="Disordered" evidence="1">
    <location>
        <begin position="83"/>
        <end position="114"/>
    </location>
</feature>